<reference evidence="2 3" key="1">
    <citation type="journal article" date="2021" name="ISME Commun">
        <title>Automated analysis of genomic sequences facilitates high-throughput and comprehensive description of bacteria.</title>
        <authorList>
            <person name="Hitch T.C.A."/>
        </authorList>
    </citation>
    <scope>NUCLEOTIDE SEQUENCE [LARGE SCALE GENOMIC DNA]</scope>
    <source>
        <strain evidence="2 3">Sanger_29</strain>
    </source>
</reference>
<comment type="caution">
    <text evidence="2">The sequence shown here is derived from an EMBL/GenBank/DDBJ whole genome shotgun (WGS) entry which is preliminary data.</text>
</comment>
<feature type="domain" description="WCX" evidence="1">
    <location>
        <begin position="19"/>
        <end position="60"/>
    </location>
</feature>
<organism evidence="2 3">
    <name type="scientific">Muricoprocola aceti</name>
    <dbReference type="NCBI Taxonomy" id="2981772"/>
    <lineage>
        <taxon>Bacteria</taxon>
        <taxon>Bacillati</taxon>
        <taxon>Bacillota</taxon>
        <taxon>Clostridia</taxon>
        <taxon>Lachnospirales</taxon>
        <taxon>Lachnospiraceae</taxon>
        <taxon>Muricoprocola</taxon>
    </lineage>
</organism>
<accession>A0ABT2SKH8</accession>
<keyword evidence="3" id="KW-1185">Reference proteome</keyword>
<dbReference type="InterPro" id="IPR057727">
    <property type="entry name" value="WCX_dom"/>
</dbReference>
<protein>
    <submittedName>
        <fullName evidence="2">WYL domain-containing protein</fullName>
    </submittedName>
</protein>
<evidence type="ECO:0000313" key="3">
    <source>
        <dbReference type="Proteomes" id="UP001652338"/>
    </source>
</evidence>
<dbReference type="Pfam" id="PF25583">
    <property type="entry name" value="WCX"/>
    <property type="match status" value="1"/>
</dbReference>
<evidence type="ECO:0000259" key="1">
    <source>
        <dbReference type="Pfam" id="PF25583"/>
    </source>
</evidence>
<evidence type="ECO:0000313" key="2">
    <source>
        <dbReference type="EMBL" id="MCU6725004.1"/>
    </source>
</evidence>
<gene>
    <name evidence="2" type="ORF">OCV47_06515</name>
</gene>
<proteinExistence type="predicted"/>
<dbReference type="EMBL" id="JAOQKE010000005">
    <property type="protein sequence ID" value="MCU6725004.1"/>
    <property type="molecule type" value="Genomic_DNA"/>
</dbReference>
<dbReference type="RefSeq" id="WP_262654495.1">
    <property type="nucleotide sequence ID" value="NZ_JAOQKE010000005.1"/>
</dbReference>
<dbReference type="Proteomes" id="UP001652338">
    <property type="component" value="Unassembled WGS sequence"/>
</dbReference>
<name>A0ABT2SKH8_9FIRM</name>
<sequence length="67" mass="7864">MDRFGKKGILYNVVDEHYFSITAPIEVSDQFFGWVLGFGNDVKILKPQKVVDEFTEYLDKIRKVYES</sequence>